<evidence type="ECO:0000256" key="5">
    <source>
        <dbReference type="SAM" id="Phobius"/>
    </source>
</evidence>
<feature type="transmembrane region" description="Helical" evidence="5">
    <location>
        <begin position="220"/>
        <end position="244"/>
    </location>
</feature>
<keyword evidence="4" id="KW-0067">ATP-binding</keyword>
<comment type="caution">
    <text evidence="7">The sequence shown here is derived from an EMBL/GenBank/DDBJ whole genome shotgun (WGS) entry which is preliminary data.</text>
</comment>
<dbReference type="PROSITE" id="PS00455">
    <property type="entry name" value="AMP_BINDING"/>
    <property type="match status" value="1"/>
</dbReference>
<evidence type="ECO:0000259" key="6">
    <source>
        <dbReference type="Pfam" id="PF00501"/>
    </source>
</evidence>
<evidence type="ECO:0000256" key="2">
    <source>
        <dbReference type="ARBA" id="ARBA00022598"/>
    </source>
</evidence>
<name>T0KSI8_COLGC</name>
<dbReference type="InterPro" id="IPR045851">
    <property type="entry name" value="AMP-bd_C_sf"/>
</dbReference>
<dbReference type="InterPro" id="IPR020845">
    <property type="entry name" value="AMP-binding_CS"/>
</dbReference>
<evidence type="ECO:0000256" key="1">
    <source>
        <dbReference type="ARBA" id="ARBA00006432"/>
    </source>
</evidence>
<dbReference type="Gene3D" id="3.40.50.12780">
    <property type="entry name" value="N-terminal domain of ligase-like"/>
    <property type="match status" value="1"/>
</dbReference>
<sequence>MVETLKDLHYGNYLEDFIADLPRWQMIFPSDDQQQDLEAYREAIWSMWNVRVDSVGAPDFDETVQRFHDLAFALASKADLIYGASSPNTSEISMQDCGGELRQTASGIWSEGANYPSDDASSFVTQDRTVLVEDQLPTPKSWGTPSRTLAEEIRRDPTIVEPLATFLIAGAVFAIIIVYLQVLEKVQKLSISLLVAFPNVKTLAQRFRLLQTELVKGDNLVFIEGVCGTAAAAVAGGVASSLYLDAKYHLSKDINSLRGRRTVVSAIENAVKNDRVSPYYIFEQAVQKHPYDEAIWTRNGSVSWKTTYDRVNQYAQLFLSYGVKPGQFVAFFMQNSPDFAFAWVGLLAIGAAPAMINYNLTGKALLGCIEISTAKLVLVDGSAEVAAKYQDVNTELDMKGIKLINLAEEKPRVYQMDPVRPHDNLRKGMMPGDAMALFYTSGTTGLPKAVLFPAAAAASLSLQASTNGTGTACSLEANWIRMIWDSIRLLVTANGATSACHTIMGPESGSTVCMAPKFSVSTFWDDIRDSNATWFVYVGETLRYLLAAPPSPRDKEHSIHAVFGNGCRPDVWRRFQERFGVDTVCEFYNSTEGALGLRNLSRGDFFANAVGHHGLLLRLKYRNMYVPVAIDTETGEVQRDPKTGLAIRMSYETGGEILVEHPGERAFPGYFNNPDATDKKYVRDVLKKGDIFYRTGDSLRRDADGRWFFLDRLGDTYRWKGENVSTAEVSEVLGEYPGVNEAVVYGVSLPGHDGKAGAAALDIAPDKKASFDFADFLRYSRSRLPRYAVPIFVRLLNASQASHNNKQNKVPLKNQGVDPSKIEGGDQLLWIEKHGKGNTYVPFTQDDWDNLGQGRAKL</sequence>
<feature type="transmembrane region" description="Helical" evidence="5">
    <location>
        <begin position="163"/>
        <end position="182"/>
    </location>
</feature>
<dbReference type="Proteomes" id="UP000015530">
    <property type="component" value="Unassembled WGS sequence"/>
</dbReference>
<organism evidence="7 8">
    <name type="scientific">Colletotrichum gloeosporioides (strain Cg-14)</name>
    <name type="common">Anthracnose fungus</name>
    <name type="synonym">Glomerella cingulata</name>
    <dbReference type="NCBI Taxonomy" id="1237896"/>
    <lineage>
        <taxon>Eukaryota</taxon>
        <taxon>Fungi</taxon>
        <taxon>Dikarya</taxon>
        <taxon>Ascomycota</taxon>
        <taxon>Pezizomycotina</taxon>
        <taxon>Sordariomycetes</taxon>
        <taxon>Hypocreomycetidae</taxon>
        <taxon>Glomerellales</taxon>
        <taxon>Glomerellaceae</taxon>
        <taxon>Colletotrichum</taxon>
        <taxon>Colletotrichum gloeosporioides species complex</taxon>
    </lineage>
</organism>
<keyword evidence="5" id="KW-1133">Transmembrane helix</keyword>
<comment type="similarity">
    <text evidence="1">Belongs to the ATP-dependent AMP-binding enzyme family.</text>
</comment>
<keyword evidence="5" id="KW-0812">Transmembrane</keyword>
<reference evidence="8" key="1">
    <citation type="journal article" date="2013" name="Mol. Plant Microbe Interact.">
        <title>Global aspects of pacC regulation of pathogenicity genes in Colletotrichum gloeosporioides as revealed by transcriptome analysis.</title>
        <authorList>
            <person name="Alkan N."/>
            <person name="Meng X."/>
            <person name="Friedlander G."/>
            <person name="Reuveni E."/>
            <person name="Sukno S."/>
            <person name="Sherman A."/>
            <person name="Thon M."/>
            <person name="Fluhr R."/>
            <person name="Prusky D."/>
        </authorList>
    </citation>
    <scope>NUCLEOTIDE SEQUENCE [LARGE SCALE GENOMIC DNA]</scope>
    <source>
        <strain evidence="8">Cg-14</strain>
    </source>
</reference>
<dbReference type="PANTHER" id="PTHR43107:SF6">
    <property type="entry name" value="ACYL-COA SYNTHETASE FAMILY PROTEIN (CEFD1), PUTATIVE (AFU_ORTHOLOGUE AFUA_6G03630)-RELATED"/>
    <property type="match status" value="1"/>
</dbReference>
<dbReference type="Pfam" id="PF00501">
    <property type="entry name" value="AMP-binding"/>
    <property type="match status" value="1"/>
</dbReference>
<dbReference type="AlphaFoldDB" id="T0KSI8"/>
<evidence type="ECO:0000313" key="8">
    <source>
        <dbReference type="Proteomes" id="UP000015530"/>
    </source>
</evidence>
<gene>
    <name evidence="7" type="ORF">CGLO_01292</name>
</gene>
<accession>T0KSI8</accession>
<dbReference type="OMA" id="HHGLIMR"/>
<dbReference type="Gene3D" id="3.30.300.30">
    <property type="match status" value="1"/>
</dbReference>
<dbReference type="InterPro" id="IPR000873">
    <property type="entry name" value="AMP-dep_synth/lig_dom"/>
</dbReference>
<keyword evidence="5" id="KW-0472">Membrane</keyword>
<dbReference type="InterPro" id="IPR042099">
    <property type="entry name" value="ANL_N_sf"/>
</dbReference>
<dbReference type="FunFam" id="3.30.300.30:FF:000020">
    <property type="entry name" value="Long-chain fatty acid transporter"/>
    <property type="match status" value="1"/>
</dbReference>
<proteinExistence type="inferred from homology"/>
<dbReference type="GO" id="GO:0004467">
    <property type="term" value="F:long-chain fatty acid-CoA ligase activity"/>
    <property type="evidence" value="ECO:0007669"/>
    <property type="project" value="TreeGrafter"/>
</dbReference>
<dbReference type="GO" id="GO:0005777">
    <property type="term" value="C:peroxisome"/>
    <property type="evidence" value="ECO:0007669"/>
    <property type="project" value="TreeGrafter"/>
</dbReference>
<evidence type="ECO:0000256" key="3">
    <source>
        <dbReference type="ARBA" id="ARBA00022741"/>
    </source>
</evidence>
<evidence type="ECO:0000313" key="7">
    <source>
        <dbReference type="EMBL" id="EQB58462.1"/>
    </source>
</evidence>
<keyword evidence="2" id="KW-0436">Ligase</keyword>
<dbReference type="GO" id="GO:0005811">
    <property type="term" value="C:lipid droplet"/>
    <property type="evidence" value="ECO:0007669"/>
    <property type="project" value="TreeGrafter"/>
</dbReference>
<dbReference type="OrthoDB" id="10253869at2759"/>
<dbReference type="EMBL" id="AMYD01000292">
    <property type="protein sequence ID" value="EQB58462.1"/>
    <property type="molecule type" value="Genomic_DNA"/>
</dbReference>
<feature type="domain" description="AMP-dependent synthetase/ligase" evidence="6">
    <location>
        <begin position="282"/>
        <end position="670"/>
    </location>
</feature>
<dbReference type="GO" id="GO:0044539">
    <property type="term" value="P:long-chain fatty acid import into cell"/>
    <property type="evidence" value="ECO:0007669"/>
    <property type="project" value="TreeGrafter"/>
</dbReference>
<dbReference type="STRING" id="1237896.T0KSI8"/>
<dbReference type="GO" id="GO:0005324">
    <property type="term" value="F:long-chain fatty acid transmembrane transporter activity"/>
    <property type="evidence" value="ECO:0007669"/>
    <property type="project" value="TreeGrafter"/>
</dbReference>
<dbReference type="GO" id="GO:0009898">
    <property type="term" value="C:cytoplasmic side of plasma membrane"/>
    <property type="evidence" value="ECO:0007669"/>
    <property type="project" value="TreeGrafter"/>
</dbReference>
<dbReference type="SUPFAM" id="SSF56801">
    <property type="entry name" value="Acetyl-CoA synthetase-like"/>
    <property type="match status" value="1"/>
</dbReference>
<evidence type="ECO:0000256" key="4">
    <source>
        <dbReference type="ARBA" id="ARBA00022840"/>
    </source>
</evidence>
<dbReference type="HOGENOM" id="CLU_000022_46_3_1"/>
<feature type="transmembrane region" description="Helical" evidence="5">
    <location>
        <begin position="340"/>
        <end position="360"/>
    </location>
</feature>
<dbReference type="PANTHER" id="PTHR43107">
    <property type="entry name" value="LONG-CHAIN FATTY ACID TRANSPORT PROTEIN"/>
    <property type="match status" value="1"/>
</dbReference>
<protein>
    <submittedName>
        <fullName evidence="7">AMP-binding enzyme</fullName>
    </submittedName>
</protein>
<dbReference type="GO" id="GO:0005524">
    <property type="term" value="F:ATP binding"/>
    <property type="evidence" value="ECO:0007669"/>
    <property type="project" value="UniProtKB-KW"/>
</dbReference>
<keyword evidence="3" id="KW-0547">Nucleotide-binding</keyword>